<protein>
    <submittedName>
        <fullName evidence="3">Telomeric repeat-binding factor 2</fullName>
    </submittedName>
</protein>
<evidence type="ECO:0000256" key="1">
    <source>
        <dbReference type="ARBA" id="ARBA00022729"/>
    </source>
</evidence>
<feature type="domain" description="DUF4352" evidence="2">
    <location>
        <begin position="107"/>
        <end position="197"/>
    </location>
</feature>
<name>A0A3P5XRZ9_9MICC</name>
<evidence type="ECO:0000259" key="2">
    <source>
        <dbReference type="Pfam" id="PF11611"/>
    </source>
</evidence>
<dbReference type="Pfam" id="PF11611">
    <property type="entry name" value="DUF4352"/>
    <property type="match status" value="1"/>
</dbReference>
<dbReference type="EMBL" id="UXAU01000042">
    <property type="protein sequence ID" value="VDC33136.1"/>
    <property type="molecule type" value="Genomic_DNA"/>
</dbReference>
<dbReference type="RefSeq" id="WP_124093316.1">
    <property type="nucleotide sequence ID" value="NZ_CBCRYA010000026.1"/>
</dbReference>
<proteinExistence type="predicted"/>
<dbReference type="InterPro" id="IPR029050">
    <property type="entry name" value="Immunoprotect_excell_Ig-like"/>
</dbReference>
<dbReference type="InterPro" id="IPR029051">
    <property type="entry name" value="DUF4352"/>
</dbReference>
<dbReference type="AlphaFoldDB" id="A0A3P5XRZ9"/>
<dbReference type="Proteomes" id="UP000280861">
    <property type="component" value="Unassembled WGS sequence"/>
</dbReference>
<keyword evidence="4" id="KW-1185">Reference proteome</keyword>
<accession>A0A3P5XRZ9</accession>
<gene>
    <name evidence="3" type="ORF">PSET11_03248</name>
</gene>
<dbReference type="Gene3D" id="2.60.40.1240">
    <property type="match status" value="1"/>
</dbReference>
<evidence type="ECO:0000313" key="3">
    <source>
        <dbReference type="EMBL" id="VDC33136.1"/>
    </source>
</evidence>
<organism evidence="3 4">
    <name type="scientific">Arthrobacter ulcerisalmonis</name>
    <dbReference type="NCBI Taxonomy" id="2483813"/>
    <lineage>
        <taxon>Bacteria</taxon>
        <taxon>Bacillati</taxon>
        <taxon>Actinomycetota</taxon>
        <taxon>Actinomycetes</taxon>
        <taxon>Micrococcales</taxon>
        <taxon>Micrococcaceae</taxon>
        <taxon>Arthrobacter</taxon>
    </lineage>
</organism>
<evidence type="ECO:0000313" key="4">
    <source>
        <dbReference type="Proteomes" id="UP000280861"/>
    </source>
</evidence>
<reference evidence="3 4" key="1">
    <citation type="submission" date="2018-11" db="EMBL/GenBank/DDBJ databases">
        <authorList>
            <person name="Criscuolo A."/>
        </authorList>
    </citation>
    <scope>NUCLEOTIDE SEQUENCE [LARGE SCALE GENOMIC DNA]</scope>
    <source>
        <strain evidence="3">AT11b</strain>
    </source>
</reference>
<keyword evidence="1" id="KW-0732">Signal</keyword>
<sequence length="215" mass="21788">MINQNFTSVPTPAGRPFYKKKRYVVPAGVLLAGILMGSCSGAGNQAADSGPVASTTASSDTASAEAAAPVAASAAAASPSTAPVSTKPAVGVPFAVKMLNGDVARITVVSAVRADTVTSGAFATPPKNGTYLLMDVLWETESGTTNSNPLYFSAKDANGRKADMSLFADNQLGPGEVLPGDKSRGNVAFDIAPGTATVMISDPLLQEAARIQIPE</sequence>
<dbReference type="OrthoDB" id="4939778at2"/>